<accession>A0A857MMZ2</accession>
<dbReference type="InterPro" id="IPR013785">
    <property type="entry name" value="Aldolase_TIM"/>
</dbReference>
<keyword evidence="2" id="KW-1185">Reference proteome</keyword>
<name>A0A857MMZ2_9BACT</name>
<proteinExistence type="predicted"/>
<dbReference type="Proteomes" id="UP001059824">
    <property type="component" value="Chromosome"/>
</dbReference>
<evidence type="ECO:0008006" key="3">
    <source>
        <dbReference type="Google" id="ProtNLM"/>
    </source>
</evidence>
<protein>
    <recommendedName>
        <fullName evidence="3">Phosphoribosylanthranilate isomerase</fullName>
    </recommendedName>
</protein>
<dbReference type="AlphaFoldDB" id="A0A857MMZ2"/>
<evidence type="ECO:0000313" key="2">
    <source>
        <dbReference type="Proteomes" id="UP001059824"/>
    </source>
</evidence>
<gene>
    <name evidence="1" type="ORF">GII36_01495</name>
</gene>
<dbReference type="KEGG" id="mama:GII36_01495"/>
<dbReference type="RefSeq" id="WP_260763893.1">
    <property type="nucleotide sequence ID" value="NZ_CP045921.1"/>
</dbReference>
<evidence type="ECO:0000313" key="1">
    <source>
        <dbReference type="EMBL" id="QHN42521.1"/>
    </source>
</evidence>
<dbReference type="EMBL" id="CP045921">
    <property type="protein sequence ID" value="QHN42521.1"/>
    <property type="molecule type" value="Genomic_DNA"/>
</dbReference>
<organism evidence="1 2">
    <name type="scientific">Candidatus Mycosynbacter amalyticus</name>
    <dbReference type="NCBI Taxonomy" id="2665156"/>
    <lineage>
        <taxon>Bacteria</taxon>
        <taxon>Candidatus Saccharimonadota</taxon>
        <taxon>Candidatus Saccharimonadota incertae sedis</taxon>
        <taxon>Candidatus Mycosynbacter</taxon>
    </lineage>
</organism>
<reference evidence="1" key="1">
    <citation type="journal article" date="2021" name="Nat. Microbiol.">
        <title>Cocultivation of an ultrasmall environmental parasitic bacterium with lytic ability against bacteria associated with wastewater foams.</title>
        <authorList>
            <person name="Batinovic S."/>
            <person name="Rose J.J.A."/>
            <person name="Ratcliffe J."/>
            <person name="Seviour R.J."/>
            <person name="Petrovski S."/>
        </authorList>
    </citation>
    <scope>NUCLEOTIDE SEQUENCE</scope>
    <source>
        <strain evidence="1">JR1</strain>
    </source>
</reference>
<dbReference type="Gene3D" id="3.20.20.70">
    <property type="entry name" value="Aldolase class I"/>
    <property type="match status" value="1"/>
</dbReference>
<sequence length="243" mass="26018">MKIFPVVHIGGGEKGLSQAVTQSELAFEHDADGVYLIRHAAGETAVAELFRAYAAVRQATPQESYVGINILQARSPREAVAMTKQEVVGIAAPSGLWVDDITWHGHDADMLAHVRKTPRLDGMRTLGGVAFKYTDSYTEDPAEAATQAYMYNNFADVLVTSGPETGRSADPQKTRAMKRQLATGESGEGLLALASGIDIDNIADFEGSVDEVLVASSVETEKGSGIFDEAKLRDLIQAAHKLA</sequence>